<protein>
    <submittedName>
        <fullName evidence="1">Uncharacterized protein</fullName>
    </submittedName>
</protein>
<evidence type="ECO:0000313" key="1">
    <source>
        <dbReference type="EMBL" id="MFB2893515.1"/>
    </source>
</evidence>
<comment type="caution">
    <text evidence="1">The sequence shown here is derived from an EMBL/GenBank/DDBJ whole genome shotgun (WGS) entry which is preliminary data.</text>
</comment>
<accession>A0ABV4XP70</accession>
<gene>
    <name evidence="1" type="ORF">ACE1CI_11435</name>
</gene>
<dbReference type="InterPro" id="IPR013785">
    <property type="entry name" value="Aldolase_TIM"/>
</dbReference>
<name>A0ABV4XP70_9CYAN</name>
<dbReference type="EMBL" id="JBHFNR010000076">
    <property type="protein sequence ID" value="MFB2893515.1"/>
    <property type="molecule type" value="Genomic_DNA"/>
</dbReference>
<organism evidence="1 2">
    <name type="scientific">Floridaenema flaviceps BLCC-F50</name>
    <dbReference type="NCBI Taxonomy" id="3153642"/>
    <lineage>
        <taxon>Bacteria</taxon>
        <taxon>Bacillati</taxon>
        <taxon>Cyanobacteriota</taxon>
        <taxon>Cyanophyceae</taxon>
        <taxon>Oscillatoriophycideae</taxon>
        <taxon>Aerosakkonematales</taxon>
        <taxon>Aerosakkonemataceae</taxon>
        <taxon>Floridanema</taxon>
        <taxon>Floridanema flaviceps</taxon>
    </lineage>
</organism>
<reference evidence="1 2" key="1">
    <citation type="submission" date="2024-09" db="EMBL/GenBank/DDBJ databases">
        <title>Floridaenema gen nov. (Aerosakkonemataceae, Aerosakkonematales ord. nov., Cyanobacteria) from benthic tropical and subtropical fresh waters, with the description of four new species.</title>
        <authorList>
            <person name="Moretto J.A."/>
            <person name="Berthold D.E."/>
            <person name="Lefler F.W."/>
            <person name="Huang I.-S."/>
            <person name="Laughinghouse H. IV."/>
        </authorList>
    </citation>
    <scope>NUCLEOTIDE SEQUENCE [LARGE SCALE GENOMIC DNA]</scope>
    <source>
        <strain evidence="1 2">BLCC-F50</strain>
    </source>
</reference>
<dbReference type="Proteomes" id="UP001576784">
    <property type="component" value="Unassembled WGS sequence"/>
</dbReference>
<proteinExistence type="predicted"/>
<dbReference type="RefSeq" id="WP_413263175.1">
    <property type="nucleotide sequence ID" value="NZ_JBHFNR010000076.1"/>
</dbReference>
<keyword evidence="2" id="KW-1185">Reference proteome</keyword>
<evidence type="ECO:0000313" key="2">
    <source>
        <dbReference type="Proteomes" id="UP001576784"/>
    </source>
</evidence>
<sequence>MWGGHLARPCFTVQGAIAAAKKYNKFVTADMIGVSDRIRRGQELQQIGVNYLEIHCGLDEQAQGFVL</sequence>
<dbReference type="Gene3D" id="3.20.20.70">
    <property type="entry name" value="Aldolase class I"/>
    <property type="match status" value="1"/>
</dbReference>